<dbReference type="eggNOG" id="ENOG502TC94">
    <property type="taxonomic scope" value="Eukaryota"/>
</dbReference>
<dbReference type="HOGENOM" id="CLU_367233_0_0_1"/>
<evidence type="ECO:0000313" key="3">
    <source>
        <dbReference type="EMBL" id="ERF73945.1"/>
    </source>
</evidence>
<feature type="region of interest" description="Disordered" evidence="1">
    <location>
        <begin position="210"/>
        <end position="241"/>
    </location>
</feature>
<keyword evidence="2" id="KW-0472">Membrane</keyword>
<dbReference type="OrthoDB" id="10404368at2759"/>
<feature type="transmembrane region" description="Helical" evidence="2">
    <location>
        <begin position="20"/>
        <end position="42"/>
    </location>
</feature>
<dbReference type="RefSeq" id="XP_007800415.1">
    <property type="nucleotide sequence ID" value="XM_007802224.1"/>
</dbReference>
<dbReference type="GeneID" id="19240321"/>
<keyword evidence="2" id="KW-1133">Transmembrane helix</keyword>
<accession>U1HTL4</accession>
<protein>
    <submittedName>
        <fullName evidence="3">Uncharacterized protein</fullName>
    </submittedName>
</protein>
<organism evidence="3 4">
    <name type="scientific">Endocarpon pusillum (strain Z07020 / HMAS-L-300199)</name>
    <name type="common">Lichen-forming fungus</name>
    <dbReference type="NCBI Taxonomy" id="1263415"/>
    <lineage>
        <taxon>Eukaryota</taxon>
        <taxon>Fungi</taxon>
        <taxon>Dikarya</taxon>
        <taxon>Ascomycota</taxon>
        <taxon>Pezizomycotina</taxon>
        <taxon>Eurotiomycetes</taxon>
        <taxon>Chaetothyriomycetidae</taxon>
        <taxon>Verrucariales</taxon>
        <taxon>Verrucariaceae</taxon>
        <taxon>Endocarpon</taxon>
    </lineage>
</organism>
<name>U1HTL4_ENDPU</name>
<feature type="compositionally biased region" description="Basic and acidic residues" evidence="1">
    <location>
        <begin position="222"/>
        <end position="233"/>
    </location>
</feature>
<feature type="region of interest" description="Disordered" evidence="1">
    <location>
        <begin position="574"/>
        <end position="685"/>
    </location>
</feature>
<feature type="region of interest" description="Disordered" evidence="1">
    <location>
        <begin position="93"/>
        <end position="125"/>
    </location>
</feature>
<dbReference type="Proteomes" id="UP000019373">
    <property type="component" value="Unassembled WGS sequence"/>
</dbReference>
<proteinExistence type="predicted"/>
<keyword evidence="4" id="KW-1185">Reference proteome</keyword>
<evidence type="ECO:0000313" key="4">
    <source>
        <dbReference type="Proteomes" id="UP000019373"/>
    </source>
</evidence>
<feature type="compositionally biased region" description="Basic and acidic residues" evidence="1">
    <location>
        <begin position="639"/>
        <end position="660"/>
    </location>
</feature>
<gene>
    <name evidence="3" type="ORF">EPUS_05368</name>
</gene>
<sequence>MPPIPRGQLVRRSSSSNSRYAIIFAVLGSVILVGGVLWGYLLPRWRRKHQRPVRTRYNSIEGRRNQQAQPDHDLELPVIFPPHPAVVVPLNKRRQPKDPGRVPCSSSIPVYDPRTKSPFPNTPGAGCSRPLTADISLKYKSVVPVTKPTSLHAVRLRRSQSHNTPIAVYGSAFPSSRSTSVRHANTKYVHNNSTNNGGCSFLIARSAGAPPARSKTASKVPEGSRHHTEDRRAPTTFPEDTQSAITASRYQHLFERDRLRVCGCNVAAGIKDRIIKEQMSRHRQGPLCTPFRSGFDCHDIFETPSSRGTTNTTHFDSSTHCIHVNSTPPTGPNSSIIQPQQHGISPYPDISKLVPLRKFSHQIATTKARRTPSADVVLEGSSVSSGEAHESNHAFMRGHRPVSAPPSSSKRIARIDGHLPDHPSLPELDFVTDIHLLGKVSANSQSSSAGSLNLFPRPLTFRRTVTNPPPLVSPTPVGRGKQDAAFSKDCLRCEHVEERPITGEKSPKIKRRSSVSSVFCLPGSQDALSATKANYAFENIEGNPFTNRLGLARLGSNKRRSSNASLSTLKIPRSFRPSISRGGSSIYSRDIKDTSVPQRPGLANESPDSLQSLPRPGLKLATSYDETPIRDFGQTSQDLEAKHDVSTCRSRESQSKKDGYIPHTPTPPARSPLREAPQVGTASSETFGRKMSIPRINIARSSDDVFGAAPVMAEGRNDRAVVVEDGRVLKRVRAVESKLSQEDLARYGGKTAPGGVGWI</sequence>
<keyword evidence="2" id="KW-0812">Transmembrane</keyword>
<dbReference type="EMBL" id="KE720913">
    <property type="protein sequence ID" value="ERF73945.1"/>
    <property type="molecule type" value="Genomic_DNA"/>
</dbReference>
<feature type="compositionally biased region" description="Low complexity" evidence="1">
    <location>
        <begin position="574"/>
        <end position="588"/>
    </location>
</feature>
<dbReference type="AlphaFoldDB" id="U1HTL4"/>
<reference evidence="4" key="1">
    <citation type="journal article" date="2014" name="BMC Genomics">
        <title>Genome characteristics reveal the impact of lichenization on lichen-forming fungus Endocarpon pusillum Hedwig (Verrucariales, Ascomycota).</title>
        <authorList>
            <person name="Wang Y.-Y."/>
            <person name="Liu B."/>
            <person name="Zhang X.-Y."/>
            <person name="Zhou Q.-M."/>
            <person name="Zhang T."/>
            <person name="Li H."/>
            <person name="Yu Y.-F."/>
            <person name="Zhang X.-L."/>
            <person name="Hao X.-Y."/>
            <person name="Wang M."/>
            <person name="Wang L."/>
            <person name="Wei J.-C."/>
        </authorList>
    </citation>
    <scope>NUCLEOTIDE SEQUENCE [LARGE SCALE GENOMIC DNA]</scope>
    <source>
        <strain evidence="4">Z07020 / HMAS-L-300199</strain>
    </source>
</reference>
<evidence type="ECO:0000256" key="1">
    <source>
        <dbReference type="SAM" id="MobiDB-lite"/>
    </source>
</evidence>
<evidence type="ECO:0000256" key="2">
    <source>
        <dbReference type="SAM" id="Phobius"/>
    </source>
</evidence>